<name>A0AAW2HKR5_9NEOP</name>
<dbReference type="SMART" id="SM00343">
    <property type="entry name" value="ZnF_C2HC"/>
    <property type="match status" value="2"/>
</dbReference>
<dbReference type="InterPro" id="IPR021109">
    <property type="entry name" value="Peptidase_aspartic_dom_sf"/>
</dbReference>
<dbReference type="GO" id="GO:0003964">
    <property type="term" value="F:RNA-directed DNA polymerase activity"/>
    <property type="evidence" value="ECO:0007669"/>
    <property type="project" value="UniProtKB-KW"/>
</dbReference>
<dbReference type="InterPro" id="IPR000477">
    <property type="entry name" value="RT_dom"/>
</dbReference>
<dbReference type="Pfam" id="PF13650">
    <property type="entry name" value="Asp_protease_2"/>
    <property type="match status" value="1"/>
</dbReference>
<dbReference type="PROSITE" id="PS50994">
    <property type="entry name" value="INTEGRASE"/>
    <property type="match status" value="1"/>
</dbReference>
<dbReference type="CDD" id="cd01647">
    <property type="entry name" value="RT_LTR"/>
    <property type="match status" value="1"/>
</dbReference>
<dbReference type="FunFam" id="3.30.420.10:FF:000032">
    <property type="entry name" value="Retrovirus-related Pol polyprotein from transposon 297-like Protein"/>
    <property type="match status" value="1"/>
</dbReference>
<dbReference type="Pfam" id="PF00665">
    <property type="entry name" value="rve"/>
    <property type="match status" value="1"/>
</dbReference>
<evidence type="ECO:0000256" key="8">
    <source>
        <dbReference type="SAM" id="MobiDB-lite"/>
    </source>
</evidence>
<feature type="region of interest" description="Disordered" evidence="8">
    <location>
        <begin position="73"/>
        <end position="95"/>
    </location>
</feature>
<evidence type="ECO:0000256" key="5">
    <source>
        <dbReference type="ARBA" id="ARBA00022759"/>
    </source>
</evidence>
<gene>
    <name evidence="11" type="ORF">PYX00_007891</name>
</gene>
<dbReference type="Pfam" id="PF17917">
    <property type="entry name" value="RT_RNaseH"/>
    <property type="match status" value="1"/>
</dbReference>
<dbReference type="InterPro" id="IPR001584">
    <property type="entry name" value="Integrase_cat-core"/>
</dbReference>
<dbReference type="InterPro" id="IPR036397">
    <property type="entry name" value="RNaseH_sf"/>
</dbReference>
<evidence type="ECO:0000259" key="10">
    <source>
        <dbReference type="PROSITE" id="PS50994"/>
    </source>
</evidence>
<dbReference type="PROSITE" id="PS50878">
    <property type="entry name" value="RT_POL"/>
    <property type="match status" value="1"/>
</dbReference>
<feature type="compositionally biased region" description="Polar residues" evidence="8">
    <location>
        <begin position="79"/>
        <end position="95"/>
    </location>
</feature>
<dbReference type="AlphaFoldDB" id="A0AAW2HKR5"/>
<dbReference type="GO" id="GO:0008270">
    <property type="term" value="F:zinc ion binding"/>
    <property type="evidence" value="ECO:0007669"/>
    <property type="project" value="InterPro"/>
</dbReference>
<dbReference type="PANTHER" id="PTHR37984:SF5">
    <property type="entry name" value="PROTEIN NYNRIN-LIKE"/>
    <property type="match status" value="1"/>
</dbReference>
<keyword evidence="5" id="KW-0255">Endonuclease</keyword>
<dbReference type="Gene3D" id="2.40.70.10">
    <property type="entry name" value="Acid Proteases"/>
    <property type="match status" value="1"/>
</dbReference>
<dbReference type="Pfam" id="PF00078">
    <property type="entry name" value="RVT_1"/>
    <property type="match status" value="1"/>
</dbReference>
<dbReference type="SUPFAM" id="SSF53098">
    <property type="entry name" value="Ribonuclease H-like"/>
    <property type="match status" value="1"/>
</dbReference>
<dbReference type="InterPro" id="IPR001878">
    <property type="entry name" value="Znf_CCHC"/>
</dbReference>
<evidence type="ECO:0000256" key="6">
    <source>
        <dbReference type="ARBA" id="ARBA00022801"/>
    </source>
</evidence>
<keyword evidence="6" id="KW-0378">Hydrolase</keyword>
<feature type="region of interest" description="Disordered" evidence="8">
    <location>
        <begin position="1131"/>
        <end position="1158"/>
    </location>
</feature>
<dbReference type="GO" id="GO:0003676">
    <property type="term" value="F:nucleic acid binding"/>
    <property type="evidence" value="ECO:0007669"/>
    <property type="project" value="InterPro"/>
</dbReference>
<dbReference type="GO" id="GO:0042575">
    <property type="term" value="C:DNA polymerase complex"/>
    <property type="evidence" value="ECO:0007669"/>
    <property type="project" value="UniProtKB-ARBA"/>
</dbReference>
<evidence type="ECO:0000256" key="4">
    <source>
        <dbReference type="ARBA" id="ARBA00022722"/>
    </source>
</evidence>
<evidence type="ECO:0000256" key="2">
    <source>
        <dbReference type="ARBA" id="ARBA00022679"/>
    </source>
</evidence>
<dbReference type="PANTHER" id="PTHR37984">
    <property type="entry name" value="PROTEIN CBG26694"/>
    <property type="match status" value="1"/>
</dbReference>
<dbReference type="Gene3D" id="2.30.30.850">
    <property type="match status" value="1"/>
</dbReference>
<evidence type="ECO:0000259" key="9">
    <source>
        <dbReference type="PROSITE" id="PS50878"/>
    </source>
</evidence>
<keyword evidence="7" id="KW-0695">RNA-directed DNA polymerase</keyword>
<dbReference type="CDD" id="cd00303">
    <property type="entry name" value="retropepsin_like"/>
    <property type="match status" value="1"/>
</dbReference>
<dbReference type="GO" id="GO:0016787">
    <property type="term" value="F:hydrolase activity"/>
    <property type="evidence" value="ECO:0007669"/>
    <property type="project" value="UniProtKB-KW"/>
</dbReference>
<dbReference type="Gene3D" id="1.10.340.70">
    <property type="match status" value="1"/>
</dbReference>
<dbReference type="InterPro" id="IPR050951">
    <property type="entry name" value="Retrovirus_Pol_polyprotein"/>
</dbReference>
<keyword evidence="2" id="KW-0808">Transferase</keyword>
<sequence>MPLWIYADRLRGLWMQAKECGLSQEAAATLIKTQLWDSLPRSIVILLRSEEDQTVENLLTVLCKRAKIERQIARDRPRTQQASRGRSASNAGEGSNKCTLCSKFGHGMNNCRTNTPEFRRNQAIKLGLCLKCLRRGHKSNVCTLKLQCSTCKASHHAIFCAKRATVNNLSDIPAEEITINNARCTGLYDTGASISAISRRKLRQLRVEPNYEHCKVMLANGYRVKCFGRTNLTIDINNTKRVSTFYVFDQLRHDVIVGTDIIQAFGLEQRRGLGVFHGDTLISIEPKSGKQLWNVQPSRDNSVGGLVRKYGSLFEGIGRTQRIQHEIKLQTKKVVRHKRQLIPVHWQKALGDHIRELVQMGIIEESTSEFRSRIVPIKKKDGSIRMAVDFRDVNALSQTDAFPMPRIHDIILKLAKSKIFSKLDLKKGYYQIPMSPESKQYTAFAFKNKLYQFRYMPFGLVSAPQTFQRLMDQILGNLDFVEYYLDDVIVHSQTEEEHRNHLQKVFSILTEENLKLNKEKCQFGREEVDYLGFTIKGGNRTITPANKEKILQFPVPQNQKEAKTFVCLASFYRDLIPNFASMAQPIYDCTNKSKFSWQAEEERAFAQIKEAIRRETGLPIPDVTKQFTVTTDASDVAMGGTLTQLIDGEKRPVDFFSRNFNKTQRRYSTYEKEATAIIEALKHWRYFLLGKPFRIETDHKPLKWLLSKRDCAGKLGRMVLKLQEYQIENIDHIKGEHNILADTLSRIQLNMIQGQYQPGTEDDVILRHRQNFIQNGRQWFLVDKNGTRDVYRLYINKTEDRKRILQAVHENGHLGVFKNQEEIRKRFWWPEWKKEVKTIVERCSICQTFKDNIEKTRLPLQPTEVEPHTWRRVGLDICGPFQRTTNGNRYILVMQDYASKFLSATALPVANAESIIRWVRDIFLLFGWPEEIVCDRGAQFESRQFREFTTEHKVRVTYATVGHHQTNGMVERANRTLESMIRTTARDKKQWDQWLSRMVSAYNSSVHHSTKISPFKVMFGHEMTTPLDLEFGIRFQTEDREQLAEERLRVNERMRDRQKYAYDKKLRAEDVRVNDLVLWHQVEQTPGSSKKFNQCWKGPFRVVNSEDVNVEIQDKDGRRRWIHRNHVKKYHGNGQQTSLGTLRTRGRPVRNTDPGGEV</sequence>
<comment type="caution">
    <text evidence="11">The sequence shown here is derived from an EMBL/GenBank/DDBJ whole genome shotgun (WGS) entry which is preliminary data.</text>
</comment>
<dbReference type="GO" id="GO:0015074">
    <property type="term" value="P:DNA integration"/>
    <property type="evidence" value="ECO:0007669"/>
    <property type="project" value="InterPro"/>
</dbReference>
<keyword evidence="3" id="KW-0548">Nucleotidyltransferase</keyword>
<dbReference type="FunFam" id="3.30.70.270:FF:000020">
    <property type="entry name" value="Transposon Tf2-6 polyprotein-like Protein"/>
    <property type="match status" value="1"/>
</dbReference>
<dbReference type="InterPro" id="IPR043502">
    <property type="entry name" value="DNA/RNA_pol_sf"/>
</dbReference>
<dbReference type="Gene3D" id="3.10.10.10">
    <property type="entry name" value="HIV Type 1 Reverse Transcriptase, subunit A, domain 1"/>
    <property type="match status" value="1"/>
</dbReference>
<dbReference type="InterPro" id="IPR012337">
    <property type="entry name" value="RNaseH-like_sf"/>
</dbReference>
<dbReference type="InterPro" id="IPR043128">
    <property type="entry name" value="Rev_trsase/Diguanyl_cyclase"/>
</dbReference>
<proteinExistence type="predicted"/>
<protein>
    <recommendedName>
        <fullName evidence="1">RNA-directed DNA polymerase</fullName>
        <ecNumber evidence="1">2.7.7.49</ecNumber>
    </recommendedName>
</protein>
<evidence type="ECO:0000256" key="3">
    <source>
        <dbReference type="ARBA" id="ARBA00022695"/>
    </source>
</evidence>
<dbReference type="InterPro" id="IPR041588">
    <property type="entry name" value="Integrase_H2C2"/>
</dbReference>
<dbReference type="InterPro" id="IPR041373">
    <property type="entry name" value="RT_RNaseH"/>
</dbReference>
<feature type="domain" description="Reverse transcriptase" evidence="9">
    <location>
        <begin position="356"/>
        <end position="535"/>
    </location>
</feature>
<evidence type="ECO:0000256" key="1">
    <source>
        <dbReference type="ARBA" id="ARBA00012493"/>
    </source>
</evidence>
<dbReference type="SUPFAM" id="SSF56672">
    <property type="entry name" value="DNA/RNA polymerases"/>
    <property type="match status" value="1"/>
</dbReference>
<dbReference type="EC" id="2.7.7.49" evidence="1"/>
<evidence type="ECO:0000313" key="11">
    <source>
        <dbReference type="EMBL" id="KAL0270494.1"/>
    </source>
</evidence>
<dbReference type="CDD" id="cd09274">
    <property type="entry name" value="RNase_HI_RT_Ty3"/>
    <property type="match status" value="1"/>
</dbReference>
<feature type="domain" description="Integrase catalytic" evidence="10">
    <location>
        <begin position="858"/>
        <end position="1022"/>
    </location>
</feature>
<evidence type="ECO:0000256" key="7">
    <source>
        <dbReference type="ARBA" id="ARBA00022918"/>
    </source>
</evidence>
<keyword evidence="4" id="KW-0540">Nuclease</keyword>
<organism evidence="11">
    <name type="scientific">Menopon gallinae</name>
    <name type="common">poultry shaft louse</name>
    <dbReference type="NCBI Taxonomy" id="328185"/>
    <lineage>
        <taxon>Eukaryota</taxon>
        <taxon>Metazoa</taxon>
        <taxon>Ecdysozoa</taxon>
        <taxon>Arthropoda</taxon>
        <taxon>Hexapoda</taxon>
        <taxon>Insecta</taxon>
        <taxon>Pterygota</taxon>
        <taxon>Neoptera</taxon>
        <taxon>Paraneoptera</taxon>
        <taxon>Psocodea</taxon>
        <taxon>Troctomorpha</taxon>
        <taxon>Phthiraptera</taxon>
        <taxon>Amblycera</taxon>
        <taxon>Menoponidae</taxon>
        <taxon>Menopon</taxon>
    </lineage>
</organism>
<dbReference type="GO" id="GO:0004519">
    <property type="term" value="F:endonuclease activity"/>
    <property type="evidence" value="ECO:0007669"/>
    <property type="project" value="UniProtKB-KW"/>
</dbReference>
<dbReference type="Pfam" id="PF17921">
    <property type="entry name" value="Integrase_H2C2"/>
    <property type="match status" value="1"/>
</dbReference>
<dbReference type="EMBL" id="JARGDH010000004">
    <property type="protein sequence ID" value="KAL0270494.1"/>
    <property type="molecule type" value="Genomic_DNA"/>
</dbReference>
<reference evidence="11" key="1">
    <citation type="journal article" date="2024" name="Gigascience">
        <title>Chromosome-level genome of the poultry shaft louse Menopon gallinae provides insight into the host-switching and adaptive evolution of parasitic lice.</title>
        <authorList>
            <person name="Xu Y."/>
            <person name="Ma L."/>
            <person name="Liu S."/>
            <person name="Liang Y."/>
            <person name="Liu Q."/>
            <person name="He Z."/>
            <person name="Tian L."/>
            <person name="Duan Y."/>
            <person name="Cai W."/>
            <person name="Li H."/>
            <person name="Song F."/>
        </authorList>
    </citation>
    <scope>NUCLEOTIDE SEQUENCE</scope>
    <source>
        <strain evidence="11">Cailab_2023a</strain>
    </source>
</reference>
<accession>A0AAW2HKR5</accession>
<dbReference type="Gene3D" id="3.30.70.270">
    <property type="match status" value="2"/>
</dbReference>
<dbReference type="Gene3D" id="3.30.420.10">
    <property type="entry name" value="Ribonuclease H-like superfamily/Ribonuclease H"/>
    <property type="match status" value="1"/>
</dbReference>
<dbReference type="FunFam" id="3.10.20.370:FF:000001">
    <property type="entry name" value="Retrovirus-related Pol polyprotein from transposon 17.6-like protein"/>
    <property type="match status" value="1"/>
</dbReference>
<dbReference type="SUPFAM" id="SSF50630">
    <property type="entry name" value="Acid proteases"/>
    <property type="match status" value="1"/>
</dbReference>